<dbReference type="EMBL" id="FQZA01000001">
    <property type="protein sequence ID" value="SHI44269.1"/>
    <property type="molecule type" value="Genomic_DNA"/>
</dbReference>
<name>A0A1M6B684_9RHOB</name>
<evidence type="ECO:0000259" key="2">
    <source>
        <dbReference type="PROSITE" id="PS50925"/>
    </source>
</evidence>
<dbReference type="Proteomes" id="UP000184040">
    <property type="component" value="Unassembled WGS sequence"/>
</dbReference>
<dbReference type="AlphaFoldDB" id="A0A1M6B684"/>
<sequence length="169" mass="18474">MQYLVYRSTALVAPGAARYASILRSSMRNNARAGLTGYLHYEEGEFLQYVEGPAEPLSALWARLARDPRHRDILLLASGAVTERRFEDWRMGVSDPTVLSLSTFLRDVDHPQGRPGADGAEAIYFLLSVCQRIELGLADPPRPRRGGPRPQLSPVSSVVPPSASASASL</sequence>
<feature type="domain" description="BLUF" evidence="2">
    <location>
        <begin position="1"/>
        <end position="92"/>
    </location>
</feature>
<accession>A0A1M6B684</accession>
<organism evidence="3 4">
    <name type="scientific">Palleronia salina</name>
    <dbReference type="NCBI Taxonomy" id="313368"/>
    <lineage>
        <taxon>Bacteria</taxon>
        <taxon>Pseudomonadati</taxon>
        <taxon>Pseudomonadota</taxon>
        <taxon>Alphaproteobacteria</taxon>
        <taxon>Rhodobacterales</taxon>
        <taxon>Roseobacteraceae</taxon>
        <taxon>Palleronia</taxon>
    </lineage>
</organism>
<dbReference type="InterPro" id="IPR007024">
    <property type="entry name" value="BLUF_domain"/>
</dbReference>
<dbReference type="SMART" id="SM01034">
    <property type="entry name" value="BLUF"/>
    <property type="match status" value="1"/>
</dbReference>
<gene>
    <name evidence="3" type="ORF">SAMN04488012_101374</name>
</gene>
<dbReference type="RefSeq" id="WP_073126051.1">
    <property type="nucleotide sequence ID" value="NZ_FQZA01000001.1"/>
</dbReference>
<proteinExistence type="predicted"/>
<dbReference type="STRING" id="313368.SAMN04488012_101374"/>
<dbReference type="InterPro" id="IPR036046">
    <property type="entry name" value="Acylphosphatase-like_dom_sf"/>
</dbReference>
<dbReference type="SUPFAM" id="SSF54975">
    <property type="entry name" value="Acylphosphatase/BLUF domain-like"/>
    <property type="match status" value="1"/>
</dbReference>
<dbReference type="Gene3D" id="3.30.70.100">
    <property type="match status" value="1"/>
</dbReference>
<dbReference type="Pfam" id="PF04940">
    <property type="entry name" value="BLUF"/>
    <property type="match status" value="1"/>
</dbReference>
<feature type="compositionally biased region" description="Low complexity" evidence="1">
    <location>
        <begin position="148"/>
        <end position="169"/>
    </location>
</feature>
<dbReference type="GO" id="GO:0009882">
    <property type="term" value="F:blue light photoreceptor activity"/>
    <property type="evidence" value="ECO:0007669"/>
    <property type="project" value="InterPro"/>
</dbReference>
<keyword evidence="4" id="KW-1185">Reference proteome</keyword>
<evidence type="ECO:0000313" key="4">
    <source>
        <dbReference type="Proteomes" id="UP000184040"/>
    </source>
</evidence>
<protein>
    <submittedName>
        <fullName evidence="3">Sensors of blue-light using FAD</fullName>
    </submittedName>
</protein>
<dbReference type="GO" id="GO:0071949">
    <property type="term" value="F:FAD binding"/>
    <property type="evidence" value="ECO:0007669"/>
    <property type="project" value="InterPro"/>
</dbReference>
<feature type="region of interest" description="Disordered" evidence="1">
    <location>
        <begin position="138"/>
        <end position="169"/>
    </location>
</feature>
<dbReference type="PROSITE" id="PS50925">
    <property type="entry name" value="BLUF"/>
    <property type="match status" value="1"/>
</dbReference>
<evidence type="ECO:0000313" key="3">
    <source>
        <dbReference type="EMBL" id="SHI44269.1"/>
    </source>
</evidence>
<evidence type="ECO:0000256" key="1">
    <source>
        <dbReference type="SAM" id="MobiDB-lite"/>
    </source>
</evidence>
<reference evidence="3 4" key="1">
    <citation type="submission" date="2016-11" db="EMBL/GenBank/DDBJ databases">
        <authorList>
            <person name="Jaros S."/>
            <person name="Januszkiewicz K."/>
            <person name="Wedrychowicz H."/>
        </authorList>
    </citation>
    <scope>NUCLEOTIDE SEQUENCE [LARGE SCALE GENOMIC DNA]</scope>
    <source>
        <strain evidence="3 4">DSM 26892</strain>
    </source>
</reference>